<protein>
    <recommendedName>
        <fullName evidence="3">Zn(2)-C6 fungal-type domain-containing protein</fullName>
    </recommendedName>
</protein>
<feature type="region of interest" description="Disordered" evidence="2">
    <location>
        <begin position="82"/>
        <end position="118"/>
    </location>
</feature>
<evidence type="ECO:0000313" key="5">
    <source>
        <dbReference type="EMBL" id="WPB00683.1"/>
    </source>
</evidence>
<dbReference type="PANTHER" id="PTHR47785">
    <property type="entry name" value="ZN(II)2CYS6 TRANSCRIPTION FACTOR (EUROFUNG)-RELATED-RELATED"/>
    <property type="match status" value="1"/>
</dbReference>
<evidence type="ECO:0000313" key="7">
    <source>
        <dbReference type="Proteomes" id="UP001302367"/>
    </source>
</evidence>
<gene>
    <name evidence="4" type="ORF">CB0940_03509</name>
    <name evidence="5" type="ORF">RHO25_005303</name>
</gene>
<evidence type="ECO:0000313" key="4">
    <source>
        <dbReference type="EMBL" id="PIB00175.1"/>
    </source>
</evidence>
<reference evidence="5 7" key="2">
    <citation type="submission" date="2023-09" db="EMBL/GenBank/DDBJ databases">
        <title>Complete-Gapless Cercospora beticola genome.</title>
        <authorList>
            <person name="Wyatt N.A."/>
            <person name="Spanner R.E."/>
            <person name="Bolton M.D."/>
        </authorList>
    </citation>
    <scope>NUCLEOTIDE SEQUENCE [LARGE SCALE GENOMIC DNA]</scope>
    <source>
        <strain evidence="5">Cb09-40</strain>
    </source>
</reference>
<evidence type="ECO:0000259" key="3">
    <source>
        <dbReference type="PROSITE" id="PS50048"/>
    </source>
</evidence>
<dbReference type="Gene3D" id="4.10.240.10">
    <property type="entry name" value="Zn(2)-C6 fungal-type DNA-binding domain"/>
    <property type="match status" value="1"/>
</dbReference>
<proteinExistence type="predicted"/>
<organism evidence="4 6">
    <name type="scientific">Cercospora beticola</name>
    <name type="common">Sugarbeet leaf spot fungus</name>
    <dbReference type="NCBI Taxonomy" id="122368"/>
    <lineage>
        <taxon>Eukaryota</taxon>
        <taxon>Fungi</taxon>
        <taxon>Dikarya</taxon>
        <taxon>Ascomycota</taxon>
        <taxon>Pezizomycotina</taxon>
        <taxon>Dothideomycetes</taxon>
        <taxon>Dothideomycetidae</taxon>
        <taxon>Mycosphaerellales</taxon>
        <taxon>Mycosphaerellaceae</taxon>
        <taxon>Cercospora</taxon>
    </lineage>
</organism>
<dbReference type="InterPro" id="IPR036864">
    <property type="entry name" value="Zn2-C6_fun-type_DNA-bd_sf"/>
</dbReference>
<dbReference type="AlphaFoldDB" id="A0A2G5I5U2"/>
<evidence type="ECO:0000256" key="1">
    <source>
        <dbReference type="ARBA" id="ARBA00023242"/>
    </source>
</evidence>
<dbReference type="PANTHER" id="PTHR47785:SF6">
    <property type="entry name" value="ZN(II)2CYS6 TRANSCRIPTION FACTOR (EUROFUNG)"/>
    <property type="match status" value="1"/>
</dbReference>
<dbReference type="SMART" id="SM00066">
    <property type="entry name" value="GAL4"/>
    <property type="match status" value="1"/>
</dbReference>
<dbReference type="GO" id="GO:0008270">
    <property type="term" value="F:zinc ion binding"/>
    <property type="evidence" value="ECO:0007669"/>
    <property type="project" value="InterPro"/>
</dbReference>
<feature type="compositionally biased region" description="Basic and acidic residues" evidence="2">
    <location>
        <begin position="82"/>
        <end position="92"/>
    </location>
</feature>
<feature type="domain" description="Zn(2)-C6 fungal-type" evidence="3">
    <location>
        <begin position="25"/>
        <end position="54"/>
    </location>
</feature>
<dbReference type="GO" id="GO:0000981">
    <property type="term" value="F:DNA-binding transcription factor activity, RNA polymerase II-specific"/>
    <property type="evidence" value="ECO:0007669"/>
    <property type="project" value="InterPro"/>
</dbReference>
<keyword evidence="7" id="KW-1185">Reference proteome</keyword>
<dbReference type="InterPro" id="IPR053181">
    <property type="entry name" value="EcdB-like_regulator"/>
</dbReference>
<accession>A0A2G5I5U2</accession>
<dbReference type="PROSITE" id="PS50048">
    <property type="entry name" value="ZN2_CY6_FUNGAL_2"/>
    <property type="match status" value="1"/>
</dbReference>
<dbReference type="PROSITE" id="PS00463">
    <property type="entry name" value="ZN2_CY6_FUNGAL_1"/>
    <property type="match status" value="1"/>
</dbReference>
<reference evidence="4 6" key="1">
    <citation type="submission" date="2015-10" db="EMBL/GenBank/DDBJ databases">
        <title>The cercosporin biosynthetic gene cluster was horizontally transferred to several fungal lineages and shown to be expanded in Cercospora beticola based on microsynteny with recipient genomes.</title>
        <authorList>
            <person name="De Jonge R."/>
            <person name="Ebert M.K."/>
            <person name="Suttle J.C."/>
            <person name="Jurick Ii W.M."/>
            <person name="Secor G.A."/>
            <person name="Thomma B.P."/>
            <person name="Van De Peer Y."/>
            <person name="Bolton M.D."/>
        </authorList>
    </citation>
    <scope>NUCLEOTIDE SEQUENCE [LARGE SCALE GENOMIC DNA]</scope>
    <source>
        <strain evidence="4 6">09-40</strain>
    </source>
</reference>
<dbReference type="CDD" id="cd00067">
    <property type="entry name" value="GAL4"/>
    <property type="match status" value="1"/>
</dbReference>
<dbReference type="EMBL" id="LKMD01000101">
    <property type="protein sequence ID" value="PIB00175.1"/>
    <property type="molecule type" value="Genomic_DNA"/>
</dbReference>
<evidence type="ECO:0000256" key="2">
    <source>
        <dbReference type="SAM" id="MobiDB-lite"/>
    </source>
</evidence>
<dbReference type="InterPro" id="IPR001138">
    <property type="entry name" value="Zn2Cys6_DnaBD"/>
</dbReference>
<dbReference type="SUPFAM" id="SSF57701">
    <property type="entry name" value="Zn2/Cys6 DNA-binding domain"/>
    <property type="match status" value="1"/>
</dbReference>
<evidence type="ECO:0000313" key="6">
    <source>
        <dbReference type="Proteomes" id="UP000230605"/>
    </source>
</evidence>
<dbReference type="OrthoDB" id="3636275at2759"/>
<dbReference type="EMBL" id="CP134186">
    <property type="protein sequence ID" value="WPB00683.1"/>
    <property type="molecule type" value="Genomic_DNA"/>
</dbReference>
<dbReference type="Proteomes" id="UP001302367">
    <property type="component" value="Chromosome 3"/>
</dbReference>
<dbReference type="Pfam" id="PF00172">
    <property type="entry name" value="Zn_clus"/>
    <property type="match status" value="1"/>
</dbReference>
<dbReference type="Proteomes" id="UP000230605">
    <property type="component" value="Chromosome 3"/>
</dbReference>
<name>A0A2G5I5U2_CERBT</name>
<sequence>MDQADSRDGRHSPNKRKRSFVARNACQACRAKKTKCDEDSPCRQCRTLGIDCIYNESRAFKHESSLSVILAAIKRIETKIDTGPDISNRRPGPEQVQSNDARTPQRRQEPYASPLSESQSVNTCAESDRVKLSFSAHRIIDFALQTSEPEISDDRLHLESERSILPPCSAVGHNNDTSTWLADLSLSKVKRLCDLYFETFNRIAPILDYESFSRTLGVAVESGFGVNQESCLLLNVLCLGSLAQYAWAEGGFNSVSGSRHREPLDPEPGVEHPSPQENADALRFFDEGRTRIGYLLAEQDLETCQYFLLSATVYAVLLRPLEEWAMIRQACMISASFWSSNHDTSDSYCVDMQRRIFWNALMRETIITDELELPRSPLQDLEGLVSLPKFVPYSDKRADQGSPDEYYHCHYLAQIAVRIIMTRIRDELFYNNPSVYLAEELHHQLEQWRSSLPRSIRDDFDSDSSSHEHPSHTVAVAMLQTRYWVSMYHIGRPFLYKAITNPAELTSKDLEICKRSMNAAVAWFAAYRRALTMRSYTHLIFFVCSQLFGQLLLTHRLRSVTDDRVRSIAPEGVDDWLHEAFAFMKTTAPYNPTIARDVRVLSKLFSSASL</sequence>
<keyword evidence="1" id="KW-0539">Nucleus</keyword>
<dbReference type="CDD" id="cd12148">
    <property type="entry name" value="fungal_TF_MHR"/>
    <property type="match status" value="1"/>
</dbReference>